<evidence type="ECO:0000256" key="4">
    <source>
        <dbReference type="ARBA" id="ARBA00034320"/>
    </source>
</evidence>
<protein>
    <submittedName>
        <fullName evidence="8">ATP-binding protein</fullName>
    </submittedName>
</protein>
<dbReference type="CDD" id="cd03112">
    <property type="entry name" value="CobW-like"/>
    <property type="match status" value="1"/>
</dbReference>
<organism evidence="8 9">
    <name type="scientific">Qipengyuania flava</name>
    <dbReference type="NCBI Taxonomy" id="192812"/>
    <lineage>
        <taxon>Bacteria</taxon>
        <taxon>Pseudomonadati</taxon>
        <taxon>Pseudomonadota</taxon>
        <taxon>Alphaproteobacteria</taxon>
        <taxon>Sphingomonadales</taxon>
        <taxon>Erythrobacteraceae</taxon>
        <taxon>Qipengyuania</taxon>
    </lineage>
</organism>
<dbReference type="EMBL" id="AP019389">
    <property type="protein sequence ID" value="BBI19934.1"/>
    <property type="molecule type" value="Genomic_DNA"/>
</dbReference>
<name>A0A3T1CG13_9SPHN</name>
<keyword evidence="9" id="KW-1185">Reference proteome</keyword>
<dbReference type="SUPFAM" id="SSF90002">
    <property type="entry name" value="Hypothetical protein YjiA, C-terminal domain"/>
    <property type="match status" value="1"/>
</dbReference>
<dbReference type="Pfam" id="PF07683">
    <property type="entry name" value="CobW_C"/>
    <property type="match status" value="1"/>
</dbReference>
<dbReference type="PANTHER" id="PTHR13748:SF62">
    <property type="entry name" value="COBW DOMAIN-CONTAINING PROTEIN"/>
    <property type="match status" value="1"/>
</dbReference>
<evidence type="ECO:0000256" key="1">
    <source>
        <dbReference type="ARBA" id="ARBA00022741"/>
    </source>
</evidence>
<dbReference type="SUPFAM" id="SSF52540">
    <property type="entry name" value="P-loop containing nucleoside triphosphate hydrolases"/>
    <property type="match status" value="1"/>
</dbReference>
<keyword evidence="2" id="KW-0378">Hydrolase</keyword>
<dbReference type="InterPro" id="IPR036627">
    <property type="entry name" value="CobW-likC_sf"/>
</dbReference>
<proteinExistence type="inferred from homology"/>
<dbReference type="Pfam" id="PF02492">
    <property type="entry name" value="cobW"/>
    <property type="match status" value="1"/>
</dbReference>
<comment type="similarity">
    <text evidence="4">Belongs to the SIMIBI class G3E GTPase family. ZNG1 subfamily.</text>
</comment>
<dbReference type="GO" id="GO:0005737">
    <property type="term" value="C:cytoplasm"/>
    <property type="evidence" value="ECO:0007669"/>
    <property type="project" value="TreeGrafter"/>
</dbReference>
<evidence type="ECO:0000313" key="8">
    <source>
        <dbReference type="EMBL" id="BBI19934.1"/>
    </source>
</evidence>
<dbReference type="InterPro" id="IPR027417">
    <property type="entry name" value="P-loop_NTPase"/>
</dbReference>
<dbReference type="InterPro" id="IPR011629">
    <property type="entry name" value="CobW-like_C"/>
</dbReference>
<dbReference type="AlphaFoldDB" id="A0A3T1CG13"/>
<evidence type="ECO:0000259" key="7">
    <source>
        <dbReference type="SMART" id="SM00833"/>
    </source>
</evidence>
<keyword evidence="8" id="KW-0067">ATP-binding</keyword>
<dbReference type="GO" id="GO:0005524">
    <property type="term" value="F:ATP binding"/>
    <property type="evidence" value="ECO:0007669"/>
    <property type="project" value="UniProtKB-KW"/>
</dbReference>
<keyword evidence="1" id="KW-0547">Nucleotide-binding</keyword>
<evidence type="ECO:0000256" key="6">
    <source>
        <dbReference type="ARBA" id="ARBA00049117"/>
    </source>
</evidence>
<dbReference type="InterPro" id="IPR003495">
    <property type="entry name" value="CobW/HypB/UreG_nucleotide-bd"/>
</dbReference>
<evidence type="ECO:0000256" key="5">
    <source>
        <dbReference type="ARBA" id="ARBA00045658"/>
    </source>
</evidence>
<feature type="domain" description="CobW C-terminal" evidence="7">
    <location>
        <begin position="254"/>
        <end position="348"/>
    </location>
</feature>
<evidence type="ECO:0000256" key="2">
    <source>
        <dbReference type="ARBA" id="ARBA00022801"/>
    </source>
</evidence>
<reference evidence="8 9" key="1">
    <citation type="submission" date="2019-01" db="EMBL/GenBank/DDBJ databases">
        <title>Complete genome sequence of Erythrobacter flavus KJ5.</title>
        <authorList>
            <person name="Kanesaki Y."/>
            <person name="Brotosudarmo T."/>
            <person name="Moriuchi R."/>
            <person name="Awai K."/>
        </authorList>
    </citation>
    <scope>NUCLEOTIDE SEQUENCE [LARGE SCALE GENOMIC DNA]</scope>
    <source>
        <strain evidence="8 9">KJ5</strain>
    </source>
</reference>
<comment type="catalytic activity">
    <reaction evidence="6">
        <text>GTP + H2O = GDP + phosphate + H(+)</text>
        <dbReference type="Rhea" id="RHEA:19669"/>
        <dbReference type="ChEBI" id="CHEBI:15377"/>
        <dbReference type="ChEBI" id="CHEBI:15378"/>
        <dbReference type="ChEBI" id="CHEBI:37565"/>
        <dbReference type="ChEBI" id="CHEBI:43474"/>
        <dbReference type="ChEBI" id="CHEBI:58189"/>
    </reaction>
    <physiologicalReaction direction="left-to-right" evidence="6">
        <dbReference type="Rhea" id="RHEA:19670"/>
    </physiologicalReaction>
</comment>
<dbReference type="PANTHER" id="PTHR13748">
    <property type="entry name" value="COBW-RELATED"/>
    <property type="match status" value="1"/>
</dbReference>
<gene>
    <name evidence="8" type="ORF">EKJ_07810</name>
</gene>
<dbReference type="InterPro" id="IPR051316">
    <property type="entry name" value="Zinc-reg_GTPase_activator"/>
</dbReference>
<dbReference type="Gene3D" id="3.30.1220.10">
    <property type="entry name" value="CobW-like, C-terminal domain"/>
    <property type="match status" value="1"/>
</dbReference>
<dbReference type="SMART" id="SM00833">
    <property type="entry name" value="CobW_C"/>
    <property type="match status" value="1"/>
</dbReference>
<comment type="function">
    <text evidence="5">Zinc chaperone that directly transfers zinc cofactor to target proteins, thereby activating them. Zinc is transferred from the CXCC motif in the GTPase domain to the zinc binding site in target proteins in a process requiring GTP hydrolysis.</text>
</comment>
<evidence type="ECO:0000256" key="3">
    <source>
        <dbReference type="ARBA" id="ARBA00023186"/>
    </source>
</evidence>
<keyword evidence="3" id="KW-0143">Chaperone</keyword>
<dbReference type="Gene3D" id="3.40.50.300">
    <property type="entry name" value="P-loop containing nucleotide triphosphate hydrolases"/>
    <property type="match status" value="1"/>
</dbReference>
<dbReference type="Proteomes" id="UP000290057">
    <property type="component" value="Chromosome"/>
</dbReference>
<evidence type="ECO:0000313" key="9">
    <source>
        <dbReference type="Proteomes" id="UP000290057"/>
    </source>
</evidence>
<accession>A0A3T1CG13</accession>
<dbReference type="GO" id="GO:0016787">
    <property type="term" value="F:hydrolase activity"/>
    <property type="evidence" value="ECO:0007669"/>
    <property type="project" value="UniProtKB-KW"/>
</dbReference>
<sequence>MNDAAPRIPVTLLTGFLGAGKTTLLNRLIRSPQMAKALVIINEFGSIGLDHDLVARSNEDDTIIEMASGCLCCTIKGDLRKTLAEAPWRFARQGKRWFDRVVIETTGLADPAPIIHTVMADEKLKRQYALQSVVTLVDGCNGFHTLEAQPEASKQAAVADRLLISKSDLVDPDELAQLVVRLHKLNPATEPVVLTPDAFDADELFANRVFNPDLKSGDVRAWLNAEAYSGGGQEDHHHHHHDHHHDINRHDERIRSVCLTIDEPLPAEVFDGWLDLLVTFNGVNVLRVKGIINLEELDTPLVIHGVQHIWHPPAILERWPSDDRRSRIVFIVRDIEETELRTMLEFATQSFARTEVIGLA</sequence>